<dbReference type="PANTHER" id="PTHR36436:SF6">
    <property type="entry name" value="SLL5081 PROTEIN"/>
    <property type="match status" value="1"/>
</dbReference>
<feature type="chain" id="PRO_5032536229" evidence="1">
    <location>
        <begin position="18"/>
        <end position="310"/>
    </location>
</feature>
<protein>
    <submittedName>
        <fullName evidence="2">Uncharacterized protein YwqG</fullName>
    </submittedName>
</protein>
<dbReference type="InterPro" id="IPR015315">
    <property type="entry name" value="DUF1963"/>
</dbReference>
<dbReference type="PANTHER" id="PTHR36436">
    <property type="entry name" value="SLL5081 PROTEIN"/>
    <property type="match status" value="1"/>
</dbReference>
<dbReference type="InterPro" id="IPR035948">
    <property type="entry name" value="YwqG-like_sf"/>
</dbReference>
<accession>A0A841HS49</accession>
<sequence length="310" mass="35881">MRSIVKCLLRIFALALAALTSGCDGADHVPGMEDLPKELAPYARRIASSRLPHISVTPVRAQTKPWESKLLGVPYFPKDRRWPVDRDGKPLVMLAQINFAEMPPLEGYPTEGILQLYVSPGYDDSHGWGMRFDGTHESELARLTDYSYFRAVYFPTVSHDAENLISETPQIEFSEEYGFPISGEARLIFKADTSYVRHDDYRFRRYFGKDGYDFFYDDDSVRNDLVDEYDQFIGGRYYQGRIGGYSRVEQHDPRLDFPKEEWLLLFSLDSFVTNEYSAEWADGGVGNFYIRPRDLAKRDFSEVMYYWDCG</sequence>
<evidence type="ECO:0000313" key="2">
    <source>
        <dbReference type="EMBL" id="MBB6095593.1"/>
    </source>
</evidence>
<proteinExistence type="predicted"/>
<name>A0A841HS49_9GAMM</name>
<gene>
    <name evidence="2" type="ORF">HNQ60_004483</name>
</gene>
<keyword evidence="3" id="KW-1185">Reference proteome</keyword>
<dbReference type="RefSeq" id="WP_184334946.1">
    <property type="nucleotide sequence ID" value="NZ_JACHHZ010000005.1"/>
</dbReference>
<dbReference type="Proteomes" id="UP000588068">
    <property type="component" value="Unassembled WGS sequence"/>
</dbReference>
<dbReference type="PROSITE" id="PS51257">
    <property type="entry name" value="PROKAR_LIPOPROTEIN"/>
    <property type="match status" value="1"/>
</dbReference>
<reference evidence="2 3" key="1">
    <citation type="submission" date="2020-08" db="EMBL/GenBank/DDBJ databases">
        <title>Genomic Encyclopedia of Type Strains, Phase IV (KMG-IV): sequencing the most valuable type-strain genomes for metagenomic binning, comparative biology and taxonomic classification.</title>
        <authorList>
            <person name="Goeker M."/>
        </authorList>
    </citation>
    <scope>NUCLEOTIDE SEQUENCE [LARGE SCALE GENOMIC DNA]</scope>
    <source>
        <strain evidence="2 3">DSM 26723</strain>
    </source>
</reference>
<organism evidence="2 3">
    <name type="scientific">Povalibacter uvarum</name>
    <dbReference type="NCBI Taxonomy" id="732238"/>
    <lineage>
        <taxon>Bacteria</taxon>
        <taxon>Pseudomonadati</taxon>
        <taxon>Pseudomonadota</taxon>
        <taxon>Gammaproteobacteria</taxon>
        <taxon>Steroidobacterales</taxon>
        <taxon>Steroidobacteraceae</taxon>
        <taxon>Povalibacter</taxon>
    </lineage>
</organism>
<dbReference type="EMBL" id="JACHHZ010000005">
    <property type="protein sequence ID" value="MBB6095593.1"/>
    <property type="molecule type" value="Genomic_DNA"/>
</dbReference>
<dbReference type="Pfam" id="PF09234">
    <property type="entry name" value="DUF1963"/>
    <property type="match status" value="1"/>
</dbReference>
<dbReference type="AlphaFoldDB" id="A0A841HS49"/>
<feature type="signal peptide" evidence="1">
    <location>
        <begin position="1"/>
        <end position="17"/>
    </location>
</feature>
<dbReference type="SUPFAM" id="SSF103032">
    <property type="entry name" value="Hypothetical protein YwqG"/>
    <property type="match status" value="1"/>
</dbReference>
<comment type="caution">
    <text evidence="2">The sequence shown here is derived from an EMBL/GenBank/DDBJ whole genome shotgun (WGS) entry which is preliminary data.</text>
</comment>
<evidence type="ECO:0000256" key="1">
    <source>
        <dbReference type="SAM" id="SignalP"/>
    </source>
</evidence>
<dbReference type="Gene3D" id="2.30.320.10">
    <property type="entry name" value="YwqG-like"/>
    <property type="match status" value="1"/>
</dbReference>
<evidence type="ECO:0000313" key="3">
    <source>
        <dbReference type="Proteomes" id="UP000588068"/>
    </source>
</evidence>
<keyword evidence="1" id="KW-0732">Signal</keyword>